<name>A0A061FYJ5_THECC</name>
<dbReference type="InterPro" id="IPR006918">
    <property type="entry name" value="COBRA_pln"/>
</dbReference>
<protein>
    <submittedName>
        <fullName evidence="4">Uncharacterized protein</fullName>
    </submittedName>
</protein>
<reference evidence="4 5" key="1">
    <citation type="journal article" date="2013" name="Genome Biol.">
        <title>The genome sequence of the most widely cultivated cacao type and its use to identify candidate genes regulating pod color.</title>
        <authorList>
            <person name="Motamayor J.C."/>
            <person name="Mockaitis K."/>
            <person name="Schmutz J."/>
            <person name="Haiminen N."/>
            <person name="Iii D.L."/>
            <person name="Cornejo O."/>
            <person name="Findley S.D."/>
            <person name="Zheng P."/>
            <person name="Utro F."/>
            <person name="Royaert S."/>
            <person name="Saski C."/>
            <person name="Jenkins J."/>
            <person name="Podicheti R."/>
            <person name="Zhao M."/>
            <person name="Scheffler B.E."/>
            <person name="Stack J.C."/>
            <person name="Feltus F.A."/>
            <person name="Mustiga G.M."/>
            <person name="Amores F."/>
            <person name="Phillips W."/>
            <person name="Marelli J.P."/>
            <person name="May G.D."/>
            <person name="Shapiro H."/>
            <person name="Ma J."/>
            <person name="Bustamante C.D."/>
            <person name="Schnell R.J."/>
            <person name="Main D."/>
            <person name="Gilbert D."/>
            <person name="Parida L."/>
            <person name="Kuhn D.N."/>
        </authorList>
    </citation>
    <scope>NUCLEOTIDE SEQUENCE [LARGE SCALE GENOMIC DNA]</scope>
    <source>
        <strain evidence="5">cv. Matina 1-6</strain>
    </source>
</reference>
<keyword evidence="2" id="KW-0732">Signal</keyword>
<accession>A0A061FYJ5</accession>
<comment type="similarity">
    <text evidence="1">Belongs to the COBRA family.</text>
</comment>
<dbReference type="EMBL" id="CM001881">
    <property type="protein sequence ID" value="EOY22123.1"/>
    <property type="molecule type" value="Genomic_DNA"/>
</dbReference>
<dbReference type="InParanoid" id="A0A061FYJ5"/>
<evidence type="ECO:0000313" key="5">
    <source>
        <dbReference type="Proteomes" id="UP000026915"/>
    </source>
</evidence>
<keyword evidence="3" id="KW-0325">Glycoprotein</keyword>
<sequence length="114" mass="12952">MPFTRFECSILVFSFIMSPLIFALAYDLLDLNASINIKWDIMSWTPEGYVDINNAQRLAHVMFLTCEVSNHSQVTWTITCTYSSILVSRNPNCCVSLSSFYNPVITPYPTCSYG</sequence>
<dbReference type="HOGENOM" id="CLU_2125562_0_0_1"/>
<dbReference type="PANTHER" id="PTHR31673:SF23">
    <property type="entry name" value="COBRA-LIKE PROTEIN 4"/>
    <property type="match status" value="1"/>
</dbReference>
<gene>
    <name evidence="4" type="ORF">TCM_014317</name>
</gene>
<dbReference type="Proteomes" id="UP000026915">
    <property type="component" value="Chromosome 3"/>
</dbReference>
<proteinExistence type="inferred from homology"/>
<keyword evidence="5" id="KW-1185">Reference proteome</keyword>
<evidence type="ECO:0000256" key="1">
    <source>
        <dbReference type="ARBA" id="ARBA00005507"/>
    </source>
</evidence>
<evidence type="ECO:0000256" key="3">
    <source>
        <dbReference type="ARBA" id="ARBA00023180"/>
    </source>
</evidence>
<evidence type="ECO:0000313" key="4">
    <source>
        <dbReference type="EMBL" id="EOY22123.1"/>
    </source>
</evidence>
<dbReference type="STRING" id="3641.A0A061FYJ5"/>
<dbReference type="AlphaFoldDB" id="A0A061FYJ5"/>
<dbReference type="GO" id="GO:0016020">
    <property type="term" value="C:membrane"/>
    <property type="evidence" value="ECO:0007669"/>
    <property type="project" value="InterPro"/>
</dbReference>
<dbReference type="PANTHER" id="PTHR31673">
    <property type="entry name" value="PROTEIN COBRA"/>
    <property type="match status" value="1"/>
</dbReference>
<dbReference type="GO" id="GO:0010215">
    <property type="term" value="P:cellulose microfibril organization"/>
    <property type="evidence" value="ECO:0007669"/>
    <property type="project" value="InterPro"/>
</dbReference>
<dbReference type="Gramene" id="EOY22123">
    <property type="protein sequence ID" value="EOY22123"/>
    <property type="gene ID" value="TCM_014317"/>
</dbReference>
<evidence type="ECO:0000256" key="2">
    <source>
        <dbReference type="ARBA" id="ARBA00022729"/>
    </source>
</evidence>
<organism evidence="4 5">
    <name type="scientific">Theobroma cacao</name>
    <name type="common">Cacao</name>
    <name type="synonym">Cocoa</name>
    <dbReference type="NCBI Taxonomy" id="3641"/>
    <lineage>
        <taxon>Eukaryota</taxon>
        <taxon>Viridiplantae</taxon>
        <taxon>Streptophyta</taxon>
        <taxon>Embryophyta</taxon>
        <taxon>Tracheophyta</taxon>
        <taxon>Spermatophyta</taxon>
        <taxon>Magnoliopsida</taxon>
        <taxon>eudicotyledons</taxon>
        <taxon>Gunneridae</taxon>
        <taxon>Pentapetalae</taxon>
        <taxon>rosids</taxon>
        <taxon>malvids</taxon>
        <taxon>Malvales</taxon>
        <taxon>Malvaceae</taxon>
        <taxon>Byttnerioideae</taxon>
        <taxon>Theobroma</taxon>
    </lineage>
</organism>